<protein>
    <submittedName>
        <fullName evidence="1">2-oxoglutarate dehydrogenase E1 component</fullName>
        <ecNumber evidence="1">1.2.4.2</ecNumber>
    </submittedName>
</protein>
<feature type="non-terminal residue" evidence="1">
    <location>
        <position position="1"/>
    </location>
</feature>
<sequence length="300" mass="33268">GINNKDYHHDRTNGYLEDNDVHSLNRSLRKVGLYCKDMAGDGNCMFRALADQIDGTSDTYSRIRARVCEYMAAHPDEFAPFVEDNVPWDRYLALMRAPGTFGGNLELVAFARNFRVDVKVYQAGARIFIAASPDGNSTITDTSLAETRDLPPNSKEKMVMHSTGVTDLALVRRLLTKYEGNPNPVIDELIEQVIEDPSMLDDTSKGYTDGDPVADDSLKSSGRDKGSEEDSNGSKREGDENKDKKRRDKPKHVPARERKAMAKKRQKAAAKLKKMKQGGGSDLPQSPTNSGVHGLSELYI</sequence>
<evidence type="ECO:0000313" key="1">
    <source>
        <dbReference type="EMBL" id="KAJ1680136.1"/>
    </source>
</evidence>
<name>A0ACC1HUY3_9FUNG</name>
<dbReference type="EC" id="1.2.4.2" evidence="1"/>
<gene>
    <name evidence="1" type="primary">KGD1_1</name>
    <name evidence="1" type="ORF">EV182_000614</name>
</gene>
<evidence type="ECO:0000313" key="2">
    <source>
        <dbReference type="Proteomes" id="UP001145114"/>
    </source>
</evidence>
<keyword evidence="2" id="KW-1185">Reference proteome</keyword>
<keyword evidence="1" id="KW-0560">Oxidoreductase</keyword>
<proteinExistence type="predicted"/>
<organism evidence="1 2">
    <name type="scientific">Spiromyces aspiralis</name>
    <dbReference type="NCBI Taxonomy" id="68401"/>
    <lineage>
        <taxon>Eukaryota</taxon>
        <taxon>Fungi</taxon>
        <taxon>Fungi incertae sedis</taxon>
        <taxon>Zoopagomycota</taxon>
        <taxon>Kickxellomycotina</taxon>
        <taxon>Kickxellomycetes</taxon>
        <taxon>Kickxellales</taxon>
        <taxon>Kickxellaceae</taxon>
        <taxon>Spiromyces</taxon>
    </lineage>
</organism>
<dbReference type="EMBL" id="JAMZIH010000036">
    <property type="protein sequence ID" value="KAJ1680136.1"/>
    <property type="molecule type" value="Genomic_DNA"/>
</dbReference>
<dbReference type="Proteomes" id="UP001145114">
    <property type="component" value="Unassembled WGS sequence"/>
</dbReference>
<accession>A0ACC1HUY3</accession>
<reference evidence="1" key="1">
    <citation type="submission" date="2022-06" db="EMBL/GenBank/DDBJ databases">
        <title>Phylogenomic reconstructions and comparative analyses of Kickxellomycotina fungi.</title>
        <authorList>
            <person name="Reynolds N.K."/>
            <person name="Stajich J.E."/>
            <person name="Barry K."/>
            <person name="Grigoriev I.V."/>
            <person name="Crous P."/>
            <person name="Smith M.E."/>
        </authorList>
    </citation>
    <scope>NUCLEOTIDE SEQUENCE</scope>
    <source>
        <strain evidence="1">RSA 2271</strain>
    </source>
</reference>
<comment type="caution">
    <text evidence="1">The sequence shown here is derived from an EMBL/GenBank/DDBJ whole genome shotgun (WGS) entry which is preliminary data.</text>
</comment>